<keyword evidence="2" id="KW-1185">Reference proteome</keyword>
<proteinExistence type="predicted"/>
<evidence type="ECO:0000313" key="2">
    <source>
        <dbReference type="Proteomes" id="UP000821845"/>
    </source>
</evidence>
<comment type="caution">
    <text evidence="1">The sequence shown here is derived from an EMBL/GenBank/DDBJ whole genome shotgun (WGS) entry which is preliminary data.</text>
</comment>
<evidence type="ECO:0000313" key="1">
    <source>
        <dbReference type="EMBL" id="KAH6925948.1"/>
    </source>
</evidence>
<dbReference type="Proteomes" id="UP000821845">
    <property type="component" value="Chromosome 7"/>
</dbReference>
<gene>
    <name evidence="1" type="ORF">HPB50_012404</name>
</gene>
<dbReference type="EMBL" id="CM023487">
    <property type="protein sequence ID" value="KAH6925948.1"/>
    <property type="molecule type" value="Genomic_DNA"/>
</dbReference>
<name>A0ACB7RTJ3_HYAAI</name>
<reference evidence="1" key="1">
    <citation type="submission" date="2020-05" db="EMBL/GenBank/DDBJ databases">
        <title>Large-scale comparative analyses of tick genomes elucidate their genetic diversity and vector capacities.</title>
        <authorList>
            <person name="Jia N."/>
            <person name="Wang J."/>
            <person name="Shi W."/>
            <person name="Du L."/>
            <person name="Sun Y."/>
            <person name="Zhan W."/>
            <person name="Jiang J."/>
            <person name="Wang Q."/>
            <person name="Zhang B."/>
            <person name="Ji P."/>
            <person name="Sakyi L.B."/>
            <person name="Cui X."/>
            <person name="Yuan T."/>
            <person name="Jiang B."/>
            <person name="Yang W."/>
            <person name="Lam T.T.-Y."/>
            <person name="Chang Q."/>
            <person name="Ding S."/>
            <person name="Wang X."/>
            <person name="Zhu J."/>
            <person name="Ruan X."/>
            <person name="Zhao L."/>
            <person name="Wei J."/>
            <person name="Que T."/>
            <person name="Du C."/>
            <person name="Cheng J."/>
            <person name="Dai P."/>
            <person name="Han X."/>
            <person name="Huang E."/>
            <person name="Gao Y."/>
            <person name="Liu J."/>
            <person name="Shao H."/>
            <person name="Ye R."/>
            <person name="Li L."/>
            <person name="Wei W."/>
            <person name="Wang X."/>
            <person name="Wang C."/>
            <person name="Yang T."/>
            <person name="Huo Q."/>
            <person name="Li W."/>
            <person name="Guo W."/>
            <person name="Chen H."/>
            <person name="Zhou L."/>
            <person name="Ni X."/>
            <person name="Tian J."/>
            <person name="Zhou Y."/>
            <person name="Sheng Y."/>
            <person name="Liu T."/>
            <person name="Pan Y."/>
            <person name="Xia L."/>
            <person name="Li J."/>
            <person name="Zhao F."/>
            <person name="Cao W."/>
        </authorList>
    </citation>
    <scope>NUCLEOTIDE SEQUENCE</scope>
    <source>
        <strain evidence="1">Hyas-2018</strain>
    </source>
</reference>
<accession>A0ACB7RTJ3</accession>
<protein>
    <submittedName>
        <fullName evidence="1">Uncharacterized protein</fullName>
    </submittedName>
</protein>
<sequence length="211" mass="22954">MNYIAARQTYFLILNFFFVLQKMAAQPGAVEDDQPSSGLQATRGKKTLMTPPELSSTAGRACQQSTTPPRPTQLRERGRSPLFVTKVVISDFSDSQQAIRNYDADRISCQALHALLSSPPPSTSPVHLCAPAHESLSGNAQNLSGTDSAKVPTLPISGHTHTYGVRYNTDNTNTVESWESLLRASEPADQRWLIQRAVEAGVSQGIPADFL</sequence>
<organism evidence="1 2">
    <name type="scientific">Hyalomma asiaticum</name>
    <name type="common">Tick</name>
    <dbReference type="NCBI Taxonomy" id="266040"/>
    <lineage>
        <taxon>Eukaryota</taxon>
        <taxon>Metazoa</taxon>
        <taxon>Ecdysozoa</taxon>
        <taxon>Arthropoda</taxon>
        <taxon>Chelicerata</taxon>
        <taxon>Arachnida</taxon>
        <taxon>Acari</taxon>
        <taxon>Parasitiformes</taxon>
        <taxon>Ixodida</taxon>
        <taxon>Ixodoidea</taxon>
        <taxon>Ixodidae</taxon>
        <taxon>Hyalomminae</taxon>
        <taxon>Hyalomma</taxon>
    </lineage>
</organism>